<dbReference type="InterPro" id="IPR014710">
    <property type="entry name" value="RmlC-like_jellyroll"/>
</dbReference>
<evidence type="ECO:0000256" key="2">
    <source>
        <dbReference type="SAM" id="MobiDB-lite"/>
    </source>
</evidence>
<reference evidence="5" key="1">
    <citation type="journal article" date="2019" name="Int. J. Syst. Evol. Microbiol.">
        <title>The Global Catalogue of Microorganisms (GCM) 10K type strain sequencing project: providing services to taxonomists for standard genome sequencing and annotation.</title>
        <authorList>
            <consortium name="The Broad Institute Genomics Platform"/>
            <consortium name="The Broad Institute Genome Sequencing Center for Infectious Disease"/>
            <person name="Wu L."/>
            <person name="Ma J."/>
        </authorList>
    </citation>
    <scope>NUCLEOTIDE SEQUENCE [LARGE SCALE GENOMIC DNA]</scope>
    <source>
        <strain evidence="5">CAIM 431</strain>
    </source>
</reference>
<dbReference type="Pfam" id="PF02311">
    <property type="entry name" value="AraC_binding"/>
    <property type="match status" value="1"/>
</dbReference>
<protein>
    <submittedName>
        <fullName evidence="4">Cupin domain-containing protein</fullName>
    </submittedName>
</protein>
<feature type="domain" description="AraC-type arabinose-binding/dimerisation" evidence="3">
    <location>
        <begin position="76"/>
        <end position="138"/>
    </location>
</feature>
<dbReference type="EMBL" id="JBHUFZ010000011">
    <property type="protein sequence ID" value="MFD1889528.1"/>
    <property type="molecule type" value="Genomic_DNA"/>
</dbReference>
<evidence type="ECO:0000259" key="3">
    <source>
        <dbReference type="Pfam" id="PF02311"/>
    </source>
</evidence>
<dbReference type="Proteomes" id="UP001597326">
    <property type="component" value="Unassembled WGS sequence"/>
</dbReference>
<evidence type="ECO:0000256" key="1">
    <source>
        <dbReference type="ARBA" id="ARBA00023125"/>
    </source>
</evidence>
<accession>A0ABW4RT73</accession>
<dbReference type="RefSeq" id="WP_343872561.1">
    <property type="nucleotide sequence ID" value="NZ_BAAAIX010000009.1"/>
</dbReference>
<dbReference type="Gene3D" id="2.60.120.10">
    <property type="entry name" value="Jelly Rolls"/>
    <property type="match status" value="1"/>
</dbReference>
<dbReference type="InterPro" id="IPR003313">
    <property type="entry name" value="AraC-bd"/>
</dbReference>
<dbReference type="SUPFAM" id="SSF51182">
    <property type="entry name" value="RmlC-like cupins"/>
    <property type="match status" value="1"/>
</dbReference>
<gene>
    <name evidence="4" type="ORF">ACFSCS_04900</name>
</gene>
<feature type="region of interest" description="Disordered" evidence="2">
    <location>
        <begin position="1"/>
        <end position="58"/>
    </location>
</feature>
<name>A0ABW4RT73_9ACTN</name>
<organism evidence="4 5">
    <name type="scientific">Luteococcus peritonei</name>
    <dbReference type="NCBI Taxonomy" id="88874"/>
    <lineage>
        <taxon>Bacteria</taxon>
        <taxon>Bacillati</taxon>
        <taxon>Actinomycetota</taxon>
        <taxon>Actinomycetes</taxon>
        <taxon>Propionibacteriales</taxon>
        <taxon>Propionibacteriaceae</taxon>
        <taxon>Luteococcus</taxon>
    </lineage>
</organism>
<dbReference type="InterPro" id="IPR011051">
    <property type="entry name" value="RmlC_Cupin_sf"/>
</dbReference>
<evidence type="ECO:0000313" key="5">
    <source>
        <dbReference type="Proteomes" id="UP001597326"/>
    </source>
</evidence>
<keyword evidence="5" id="KW-1185">Reference proteome</keyword>
<dbReference type="CDD" id="cd02230">
    <property type="entry name" value="cupin_HP0902-like"/>
    <property type="match status" value="1"/>
</dbReference>
<sequence>MEQESDPGAEDRVFTDPTEGQVEQSAQRRRAGTDQGTATEVAEITGRSTTRGGRPGATTVLDVDTAKIVAFEFETGDELREHAAHHPVLIQVLRGRVDFELPDRTVHLVPGQVLHLTPMLRHAVTALEPTTLTVTMLLPH</sequence>
<comment type="caution">
    <text evidence="4">The sequence shown here is derived from an EMBL/GenBank/DDBJ whole genome shotgun (WGS) entry which is preliminary data.</text>
</comment>
<proteinExistence type="predicted"/>
<feature type="compositionally biased region" description="Low complexity" evidence="2">
    <location>
        <begin position="45"/>
        <end position="58"/>
    </location>
</feature>
<evidence type="ECO:0000313" key="4">
    <source>
        <dbReference type="EMBL" id="MFD1889528.1"/>
    </source>
</evidence>
<keyword evidence="1" id="KW-0238">DNA-binding</keyword>